<dbReference type="EMBL" id="MFIE01000006">
    <property type="protein sequence ID" value="OGF83138.1"/>
    <property type="molecule type" value="Genomic_DNA"/>
</dbReference>
<evidence type="ECO:0000256" key="3">
    <source>
        <dbReference type="ARBA" id="ARBA00022801"/>
    </source>
</evidence>
<evidence type="ECO:0000256" key="1">
    <source>
        <dbReference type="ARBA" id="ARBA00002368"/>
    </source>
</evidence>
<dbReference type="GO" id="GO:0044205">
    <property type="term" value="P:'de novo' UMP biosynthetic process"/>
    <property type="evidence" value="ECO:0007669"/>
    <property type="project" value="UniProtKB-UniPathway"/>
</dbReference>
<dbReference type="Gene3D" id="3.20.20.140">
    <property type="entry name" value="Metal-dependent hydrolases"/>
    <property type="match status" value="1"/>
</dbReference>
<dbReference type="GO" id="GO:0046872">
    <property type="term" value="F:metal ion binding"/>
    <property type="evidence" value="ECO:0007669"/>
    <property type="project" value="UniProtKB-KW"/>
</dbReference>
<evidence type="ECO:0000313" key="7">
    <source>
        <dbReference type="Proteomes" id="UP000178684"/>
    </source>
</evidence>
<keyword evidence="5" id="KW-0665">Pyrimidine biosynthesis</keyword>
<dbReference type="UniPathway" id="UPA00070">
    <property type="reaction ID" value="UER00117"/>
</dbReference>
<comment type="caution">
    <text evidence="6">The sequence shown here is derived from an EMBL/GenBank/DDBJ whole genome shotgun (WGS) entry which is preliminary data.</text>
</comment>
<dbReference type="PANTHER" id="PTHR43137">
    <property type="entry name" value="DIHYDROOROTASE"/>
    <property type="match status" value="1"/>
</dbReference>
<dbReference type="GO" id="GO:0005737">
    <property type="term" value="C:cytoplasm"/>
    <property type="evidence" value="ECO:0007669"/>
    <property type="project" value="TreeGrafter"/>
</dbReference>
<keyword evidence="2" id="KW-0479">Metal-binding</keyword>
<evidence type="ECO:0000256" key="2">
    <source>
        <dbReference type="ARBA" id="ARBA00022723"/>
    </source>
</evidence>
<name>A0A1F5X5E9_9BACT</name>
<dbReference type="GO" id="GO:0006207">
    <property type="term" value="P:'de novo' pyrimidine nucleobase biosynthetic process"/>
    <property type="evidence" value="ECO:0007669"/>
    <property type="project" value="TreeGrafter"/>
</dbReference>
<evidence type="ECO:0000256" key="5">
    <source>
        <dbReference type="ARBA" id="ARBA00022975"/>
    </source>
</evidence>
<dbReference type="PROSITE" id="PS00483">
    <property type="entry name" value="DIHYDROOROTASE_2"/>
    <property type="match status" value="1"/>
</dbReference>
<evidence type="ECO:0000313" key="6">
    <source>
        <dbReference type="EMBL" id="OGF83138.1"/>
    </source>
</evidence>
<comment type="function">
    <text evidence="1">Catalyzes the reversible cyclization of carbamoyl aspartate to dihydroorotate.</text>
</comment>
<dbReference type="InterPro" id="IPR032466">
    <property type="entry name" value="Metal_Hydrolase"/>
</dbReference>
<sequence>MEIVQNGEGKTARIKTRKWADMHHHFREGKMLKLIAPMVRKRFAIAVAMPNLPEPTTTSGAMTEYRERILSETREDEGGNTNFQCLSTLYLTDTMDLGEVVKSMSLGAVGVKYYPPGLTTNSESGVQNPASMWTRGTIPYLVLSFLSTSGKVLLLHAADGFDEKKNEIDPFDQEKHFIRKTLPRIIDAHSDLKISVEHLSSRAGVDFLRKHGGSRLGCSITPQHLLCDRRDLFRGGFRPHNFWWPIFGREEDRDALREFVKEGRGYVYAGTDSAPHPISEKEKDGCKGGVMVAHAAVEFYLEAFEKMDALDERLENFGCINGPRFYGLEPSKEEITFERRKRVLPTRFTFNKEGSEIVIRPFRAGEKINWQLV</sequence>
<proteinExistence type="predicted"/>
<dbReference type="AlphaFoldDB" id="A0A1F5X5E9"/>
<gene>
    <name evidence="6" type="ORF">A3B18_01710</name>
</gene>
<accession>A0A1F5X5E9</accession>
<dbReference type="SUPFAM" id="SSF51556">
    <property type="entry name" value="Metallo-dependent hydrolases"/>
    <property type="match status" value="1"/>
</dbReference>
<dbReference type="InterPro" id="IPR002195">
    <property type="entry name" value="Dihydroorotase_CS"/>
</dbReference>
<dbReference type="PANTHER" id="PTHR43137:SF1">
    <property type="entry name" value="DIHYDROOROTASE"/>
    <property type="match status" value="1"/>
</dbReference>
<keyword evidence="4" id="KW-0862">Zinc</keyword>
<dbReference type="PIRSF" id="PIRSF001237">
    <property type="entry name" value="DHOdimr"/>
    <property type="match status" value="1"/>
</dbReference>
<dbReference type="GO" id="GO:0004151">
    <property type="term" value="F:dihydroorotase activity"/>
    <property type="evidence" value="ECO:0007669"/>
    <property type="project" value="InterPro"/>
</dbReference>
<organism evidence="6 7">
    <name type="scientific">Candidatus Giovannonibacteria bacterium RIFCSPLOWO2_01_FULL_46_13</name>
    <dbReference type="NCBI Taxonomy" id="1798352"/>
    <lineage>
        <taxon>Bacteria</taxon>
        <taxon>Candidatus Giovannoniibacteriota</taxon>
    </lineage>
</organism>
<protein>
    <submittedName>
        <fullName evidence="6">Uncharacterized protein</fullName>
    </submittedName>
</protein>
<reference evidence="6 7" key="1">
    <citation type="journal article" date="2016" name="Nat. Commun.">
        <title>Thousands of microbial genomes shed light on interconnected biogeochemical processes in an aquifer system.</title>
        <authorList>
            <person name="Anantharaman K."/>
            <person name="Brown C.T."/>
            <person name="Hug L.A."/>
            <person name="Sharon I."/>
            <person name="Castelle C.J."/>
            <person name="Probst A.J."/>
            <person name="Thomas B.C."/>
            <person name="Singh A."/>
            <person name="Wilkins M.J."/>
            <person name="Karaoz U."/>
            <person name="Brodie E.L."/>
            <person name="Williams K.H."/>
            <person name="Hubbard S.S."/>
            <person name="Banfield J.F."/>
        </authorList>
    </citation>
    <scope>NUCLEOTIDE SEQUENCE [LARGE SCALE GENOMIC DNA]</scope>
</reference>
<evidence type="ECO:0000256" key="4">
    <source>
        <dbReference type="ARBA" id="ARBA00022833"/>
    </source>
</evidence>
<dbReference type="Proteomes" id="UP000178684">
    <property type="component" value="Unassembled WGS sequence"/>
</dbReference>
<dbReference type="InterPro" id="IPR004721">
    <property type="entry name" value="DHOdimr"/>
</dbReference>
<keyword evidence="3" id="KW-0378">Hydrolase</keyword>